<accession>A0ABR8UBP8</accession>
<feature type="signal peptide" evidence="1">
    <location>
        <begin position="1"/>
        <end position="21"/>
    </location>
</feature>
<dbReference type="EMBL" id="JACSQN010000011">
    <property type="protein sequence ID" value="MBD7985457.1"/>
    <property type="molecule type" value="Genomic_DNA"/>
</dbReference>
<keyword evidence="3" id="KW-1185">Reference proteome</keyword>
<evidence type="ECO:0000256" key="1">
    <source>
        <dbReference type="SAM" id="SignalP"/>
    </source>
</evidence>
<keyword evidence="1" id="KW-0732">Signal</keyword>
<dbReference type="RefSeq" id="WP_191695281.1">
    <property type="nucleotide sequence ID" value="NZ_JACSQN010000011.1"/>
</dbReference>
<sequence length="141" mass="15644">MKKIIGLLMLVGILLSGCADKDAPNWEVSPVFTDDNNKTFHGVEGKFGLFKANGEPDEPEFSAGQGRLYDVYFLESAADFVGERYKMTATHKESGKTVELYEWDISNAQSGAKFGFDESGVWKIDVAVDDKPYTSFVIEVK</sequence>
<evidence type="ECO:0000313" key="3">
    <source>
        <dbReference type="Proteomes" id="UP000626786"/>
    </source>
</evidence>
<comment type="caution">
    <text evidence="2">The sequence shown here is derived from an EMBL/GenBank/DDBJ whole genome shotgun (WGS) entry which is preliminary data.</text>
</comment>
<name>A0ABR8UBP8_9BACL</name>
<dbReference type="Gene3D" id="2.60.40.3830">
    <property type="match status" value="1"/>
</dbReference>
<dbReference type="PROSITE" id="PS51257">
    <property type="entry name" value="PROKAR_LIPOPROTEIN"/>
    <property type="match status" value="1"/>
</dbReference>
<protein>
    <submittedName>
        <fullName evidence="2">Uncharacterized protein</fullName>
    </submittedName>
</protein>
<organism evidence="2 3">
    <name type="scientific">Sporosarcina quadrami</name>
    <dbReference type="NCBI Taxonomy" id="2762234"/>
    <lineage>
        <taxon>Bacteria</taxon>
        <taxon>Bacillati</taxon>
        <taxon>Bacillota</taxon>
        <taxon>Bacilli</taxon>
        <taxon>Bacillales</taxon>
        <taxon>Caryophanaceae</taxon>
        <taxon>Sporosarcina</taxon>
    </lineage>
</organism>
<feature type="chain" id="PRO_5046619448" evidence="1">
    <location>
        <begin position="22"/>
        <end position="141"/>
    </location>
</feature>
<gene>
    <name evidence="2" type="ORF">H9649_12725</name>
</gene>
<reference evidence="2 3" key="1">
    <citation type="submission" date="2020-08" db="EMBL/GenBank/DDBJ databases">
        <title>A Genomic Blueprint of the Chicken Gut Microbiome.</title>
        <authorList>
            <person name="Gilroy R."/>
            <person name="Ravi A."/>
            <person name="Getino M."/>
            <person name="Pursley I."/>
            <person name="Horton D.L."/>
            <person name="Alikhan N.-F."/>
            <person name="Baker D."/>
            <person name="Gharbi K."/>
            <person name="Hall N."/>
            <person name="Watson M."/>
            <person name="Adriaenssens E.M."/>
            <person name="Foster-Nyarko E."/>
            <person name="Jarju S."/>
            <person name="Secka A."/>
            <person name="Antonio M."/>
            <person name="Oren A."/>
            <person name="Chaudhuri R."/>
            <person name="La Ragione R.M."/>
            <person name="Hildebrand F."/>
            <person name="Pallen M.J."/>
        </authorList>
    </citation>
    <scope>NUCLEOTIDE SEQUENCE [LARGE SCALE GENOMIC DNA]</scope>
    <source>
        <strain evidence="2 3">Sa2YVA2</strain>
    </source>
</reference>
<evidence type="ECO:0000313" key="2">
    <source>
        <dbReference type="EMBL" id="MBD7985457.1"/>
    </source>
</evidence>
<proteinExistence type="predicted"/>
<dbReference type="Proteomes" id="UP000626786">
    <property type="component" value="Unassembled WGS sequence"/>
</dbReference>